<accession>A0A7D9HVJ2</accession>
<dbReference type="CDD" id="cd17039">
    <property type="entry name" value="Ubl_ubiquitin_like"/>
    <property type="match status" value="1"/>
</dbReference>
<dbReference type="InterPro" id="IPR029071">
    <property type="entry name" value="Ubiquitin-like_domsf"/>
</dbReference>
<dbReference type="SUPFAM" id="SSF54236">
    <property type="entry name" value="Ubiquitin-like"/>
    <property type="match status" value="1"/>
</dbReference>
<protein>
    <submittedName>
        <fullName evidence="1">Ubiquitin-60S ribosomal L40</fullName>
    </submittedName>
</protein>
<dbReference type="Gene3D" id="3.10.20.90">
    <property type="entry name" value="Phosphatidylinositol 3-kinase Catalytic Subunit, Chain A, domain 1"/>
    <property type="match status" value="1"/>
</dbReference>
<dbReference type="Pfam" id="PF00240">
    <property type="entry name" value="ubiquitin"/>
    <property type="match status" value="1"/>
</dbReference>
<keyword evidence="2" id="KW-1185">Reference proteome</keyword>
<dbReference type="InterPro" id="IPR051324">
    <property type="entry name" value="Stress/Tellurium_Resist"/>
</dbReference>
<dbReference type="EMBL" id="CACRXK020001938">
    <property type="protein sequence ID" value="CAB3991899.1"/>
    <property type="molecule type" value="Genomic_DNA"/>
</dbReference>
<dbReference type="Gene3D" id="2.60.60.30">
    <property type="entry name" value="sav2460 like domains"/>
    <property type="match status" value="1"/>
</dbReference>
<gene>
    <name evidence="1" type="ORF">PACLA_8A010862</name>
</gene>
<dbReference type="InterPro" id="IPR003325">
    <property type="entry name" value="TerD"/>
</dbReference>
<dbReference type="InterPro" id="IPR000626">
    <property type="entry name" value="Ubiquitin-like_dom"/>
</dbReference>
<dbReference type="AlphaFoldDB" id="A0A7D9HVJ2"/>
<dbReference type="OrthoDB" id="2318873at2759"/>
<evidence type="ECO:0000313" key="1">
    <source>
        <dbReference type="EMBL" id="CAB3991899.1"/>
    </source>
</evidence>
<evidence type="ECO:0000313" key="2">
    <source>
        <dbReference type="Proteomes" id="UP001152795"/>
    </source>
</evidence>
<proteinExistence type="predicted"/>
<reference evidence="1" key="1">
    <citation type="submission" date="2020-04" db="EMBL/GenBank/DDBJ databases">
        <authorList>
            <person name="Alioto T."/>
            <person name="Alioto T."/>
            <person name="Gomez Garrido J."/>
        </authorList>
    </citation>
    <scope>NUCLEOTIDE SEQUENCE</scope>
    <source>
        <strain evidence="1">A484AB</strain>
    </source>
</reference>
<dbReference type="PANTHER" id="PTHR32097">
    <property type="entry name" value="CAMP-BINDING PROTEIN 1-RELATED"/>
    <property type="match status" value="1"/>
</dbReference>
<sequence>MDIAEGDIKVTTLSGKSATFPYQPQKFEAEFKTPPNKQRLLYQDKELKTKDESNKELTLEDFNIPSNSTLQLIVILCDVSDDLDELVFDFCWGLPRRQQKDYLDVSVFIYSGESNVGTIYFRNRSIRDCPGVKHSGPADMDYTKGEGHHRVDISLKSVPRHIDKIVFTLSAWRSSSVSAYRFRRLRFFDVDFPDQELCSDDISGLVHNESIIMCCLSRKQSKWRVFSLKCGAEGCTKNFAPLREKIQELIQRKTIP</sequence>
<dbReference type="Proteomes" id="UP001152795">
    <property type="component" value="Unassembled WGS sequence"/>
</dbReference>
<dbReference type="PROSITE" id="PS50053">
    <property type="entry name" value="UBIQUITIN_2"/>
    <property type="match status" value="1"/>
</dbReference>
<dbReference type="PANTHER" id="PTHR32097:SF17">
    <property type="entry name" value="CAMP-BINDING PROTEIN 1-RELATED"/>
    <property type="match status" value="1"/>
</dbReference>
<comment type="caution">
    <text evidence="1">The sequence shown here is derived from an EMBL/GenBank/DDBJ whole genome shotgun (WGS) entry which is preliminary data.</text>
</comment>
<name>A0A7D9HVJ2_PARCT</name>
<dbReference type="Pfam" id="PF02342">
    <property type="entry name" value="TerD"/>
    <property type="match status" value="1"/>
</dbReference>
<organism evidence="1 2">
    <name type="scientific">Paramuricea clavata</name>
    <name type="common">Red gorgonian</name>
    <name type="synonym">Violescent sea-whip</name>
    <dbReference type="NCBI Taxonomy" id="317549"/>
    <lineage>
        <taxon>Eukaryota</taxon>
        <taxon>Metazoa</taxon>
        <taxon>Cnidaria</taxon>
        <taxon>Anthozoa</taxon>
        <taxon>Octocorallia</taxon>
        <taxon>Malacalcyonacea</taxon>
        <taxon>Plexauridae</taxon>
        <taxon>Paramuricea</taxon>
    </lineage>
</organism>